<dbReference type="EMBL" id="CM000833">
    <property type="protein sequence ID" value="EET05751.1"/>
    <property type="molecule type" value="Genomic_DNA"/>
</dbReference>
<evidence type="ECO:0000313" key="2">
    <source>
        <dbReference type="Proteomes" id="UP000001812"/>
    </source>
</evidence>
<reference evidence="1 2" key="2">
    <citation type="submission" date="2009-05" db="EMBL/GenBank/DDBJ databases">
        <authorList>
            <person name="Harkins D.M."/>
            <person name="DeShazer D."/>
            <person name="Woods D.E."/>
            <person name="Brinkac L.M."/>
            <person name="Brown K.A."/>
            <person name="Hung G.C."/>
            <person name="Tuanyok A."/>
            <person name="Zhang B."/>
            <person name="Nierman W.C."/>
        </authorList>
    </citation>
    <scope>NUCLEOTIDE SEQUENCE [LARGE SCALE GENOMIC DNA]</scope>
    <source>
        <strain evidence="1 2">1710a</strain>
    </source>
</reference>
<accession>A0A0E1W0B0</accession>
<protein>
    <submittedName>
        <fullName evidence="1">Uncharacterized protein</fullName>
    </submittedName>
</protein>
<proteinExistence type="predicted"/>
<dbReference type="AlphaFoldDB" id="A0A0E1W0B0"/>
<organism evidence="1 2">
    <name type="scientific">Burkholderia pseudomallei 1710a</name>
    <dbReference type="NCBI Taxonomy" id="320371"/>
    <lineage>
        <taxon>Bacteria</taxon>
        <taxon>Pseudomonadati</taxon>
        <taxon>Pseudomonadota</taxon>
        <taxon>Betaproteobacteria</taxon>
        <taxon>Burkholderiales</taxon>
        <taxon>Burkholderiaceae</taxon>
        <taxon>Burkholderia</taxon>
        <taxon>pseudomallei group</taxon>
    </lineage>
</organism>
<name>A0A0E1W0B0_BURPE</name>
<sequence>MSPGEAIRSDSERFGAVAVQCVRADLAGLVSLSGVISGLLVDRLDFATLRMSPSSPSRRFRR</sequence>
<evidence type="ECO:0000313" key="1">
    <source>
        <dbReference type="EMBL" id="EET05751.1"/>
    </source>
</evidence>
<dbReference type="HOGENOM" id="CLU_2895358_0_0_4"/>
<reference evidence="2" key="1">
    <citation type="submission" date="2007-08" db="EMBL/GenBank/DDBJ databases">
        <title>Annotation of Burkholderia pseudomallei 1710a.</title>
        <authorList>
            <person name="Harkins D.M."/>
            <person name="DeShazer D."/>
            <person name="Woods D.E."/>
            <person name="Brinkac L.M."/>
            <person name="Brown K.A."/>
            <person name="Hung G.C."/>
            <person name="Tuanyok A."/>
            <person name="Zhang B."/>
            <person name="Nierman W.C."/>
        </authorList>
    </citation>
    <scope>NUCLEOTIDE SEQUENCE [LARGE SCALE GENOMIC DNA]</scope>
    <source>
        <strain evidence="2">1710a</strain>
    </source>
</reference>
<dbReference type="Proteomes" id="UP000001812">
    <property type="component" value="Chromosome II"/>
</dbReference>
<gene>
    <name evidence="1" type="ORF">BURPS1710A_A2310</name>
</gene>